<reference evidence="3 4" key="1">
    <citation type="submission" date="2015-10" db="EMBL/GenBank/DDBJ databases">
        <title>Chryseobacterium aquaticum genome.</title>
        <authorList>
            <person name="Newman J.D."/>
            <person name="Ferguson M.B."/>
            <person name="Miller J.R."/>
        </authorList>
    </citation>
    <scope>NUCLEOTIDE SEQUENCE [LARGE SCALE GENOMIC DNA]</scope>
    <source>
        <strain evidence="3 4">KCTC 12483</strain>
    </source>
</reference>
<feature type="signal peptide" evidence="1">
    <location>
        <begin position="1"/>
        <end position="18"/>
    </location>
</feature>
<keyword evidence="4" id="KW-1185">Reference proteome</keyword>
<evidence type="ECO:0000313" key="3">
    <source>
        <dbReference type="EMBL" id="KQK26425.1"/>
    </source>
</evidence>
<accession>A0A0Q3LT10</accession>
<dbReference type="AlphaFoldDB" id="A0A0Q3LT10"/>
<feature type="domain" description="Tail specific protease" evidence="2">
    <location>
        <begin position="458"/>
        <end position="541"/>
    </location>
</feature>
<gene>
    <name evidence="3" type="ORF">AR438_06550</name>
</gene>
<dbReference type="Proteomes" id="UP000051682">
    <property type="component" value="Unassembled WGS sequence"/>
</dbReference>
<dbReference type="Pfam" id="PF03572">
    <property type="entry name" value="Peptidase_S41"/>
    <property type="match status" value="1"/>
</dbReference>
<dbReference type="SUPFAM" id="SSF52096">
    <property type="entry name" value="ClpP/crotonase"/>
    <property type="match status" value="1"/>
</dbReference>
<keyword evidence="1" id="KW-0732">Signal</keyword>
<name>A0A0Q3LT10_9FLAO</name>
<dbReference type="OrthoDB" id="5379939at2"/>
<proteinExistence type="predicted"/>
<dbReference type="STRING" id="452084.AR438_06550"/>
<dbReference type="Gene3D" id="3.90.226.10">
    <property type="entry name" value="2-enoyl-CoA Hydratase, Chain A, domain 1"/>
    <property type="match status" value="1"/>
</dbReference>
<evidence type="ECO:0000259" key="2">
    <source>
        <dbReference type="Pfam" id="PF03572"/>
    </source>
</evidence>
<dbReference type="GO" id="GO:0006508">
    <property type="term" value="P:proteolysis"/>
    <property type="evidence" value="ECO:0007669"/>
    <property type="project" value="InterPro"/>
</dbReference>
<dbReference type="InterPro" id="IPR029045">
    <property type="entry name" value="ClpP/crotonase-like_dom_sf"/>
</dbReference>
<dbReference type="InterPro" id="IPR005151">
    <property type="entry name" value="Tail-specific_protease"/>
</dbReference>
<organism evidence="3 4">
    <name type="scientific">Chryseobacterium aquaticum</name>
    <dbReference type="NCBI Taxonomy" id="452084"/>
    <lineage>
        <taxon>Bacteria</taxon>
        <taxon>Pseudomonadati</taxon>
        <taxon>Bacteroidota</taxon>
        <taxon>Flavobacteriia</taxon>
        <taxon>Flavobacteriales</taxon>
        <taxon>Weeksellaceae</taxon>
        <taxon>Chryseobacterium group</taxon>
        <taxon>Chryseobacterium</taxon>
    </lineage>
</organism>
<evidence type="ECO:0000256" key="1">
    <source>
        <dbReference type="SAM" id="SignalP"/>
    </source>
</evidence>
<sequence>MKRITFFLLFLFSQIACAQTEQQFIFFKAWNFIKYYHPDVAGRKIDADSLFLVTLKTINSTDEPNSIITKLTQNLNNSFKIPAPQETSKDVLKQNQDFSWFQKNRKINSENKALLNSIYNHRYNFEFLKEGKSVNDEKKYSFPKTENLPLEYRLLTLAKIQGTVDYLFPHKYIMDKGFDDYFKNALEQNSKINSRKDFEILLAQLVSKFKDSHALSFYKELSYKKDIFHGNHLAPFDFQIVDDHLLVTHLIFPEICAKAQINVGDKIIFINGKKIPQIIKEKSELLSASNMEKLKFVLSKYENNLIWNDDSPQKTFEVKSGKNNTKFSTKVDMINPSDKEKYGLIIDYLQDKIRKTGNKKIVHDDIAYFKVNETLDFINNVDDDKIDMVMDSILHNAAQKKAIVFEMREYPDWGGFFYHYIYKYFSPAENYFGKYYQQNLKNIGTFTYKDYDYFPAISGKTTHIYKGKVFILVNPDTRSASEWYSMSLQKIFPQSLTIGQQTSGGDGDVVKINLPGDYLLEFTGNGIFYPDNSQTQQTGIRINELITYKDQDILDKKDLEFERVLKSVGAESHQVEKTK</sequence>
<dbReference type="EMBL" id="LLYZ01000004">
    <property type="protein sequence ID" value="KQK26425.1"/>
    <property type="molecule type" value="Genomic_DNA"/>
</dbReference>
<dbReference type="GO" id="GO:0008236">
    <property type="term" value="F:serine-type peptidase activity"/>
    <property type="evidence" value="ECO:0007669"/>
    <property type="project" value="InterPro"/>
</dbReference>
<evidence type="ECO:0000313" key="4">
    <source>
        <dbReference type="Proteomes" id="UP000051682"/>
    </source>
</evidence>
<comment type="caution">
    <text evidence="3">The sequence shown here is derived from an EMBL/GenBank/DDBJ whole genome shotgun (WGS) entry which is preliminary data.</text>
</comment>
<dbReference type="RefSeq" id="WP_056013370.1">
    <property type="nucleotide sequence ID" value="NZ_LLYZ01000004.1"/>
</dbReference>
<feature type="chain" id="PRO_5006205327" description="Tail specific protease domain-containing protein" evidence="1">
    <location>
        <begin position="19"/>
        <end position="579"/>
    </location>
</feature>
<protein>
    <recommendedName>
        <fullName evidence="2">Tail specific protease domain-containing protein</fullName>
    </recommendedName>
</protein>